<dbReference type="InterPro" id="IPR018490">
    <property type="entry name" value="cNMP-bd_dom_sf"/>
</dbReference>
<dbReference type="PROSITE" id="PS50042">
    <property type="entry name" value="CNMP_BINDING_3"/>
    <property type="match status" value="1"/>
</dbReference>
<keyword evidence="1" id="KW-0010">Activator</keyword>
<dbReference type="SUPFAM" id="SSF51206">
    <property type="entry name" value="cAMP-binding domain-like"/>
    <property type="match status" value="1"/>
</dbReference>
<dbReference type="InterPro" id="IPR014710">
    <property type="entry name" value="RmlC-like_jellyroll"/>
</dbReference>
<dbReference type="Proteomes" id="UP001596494">
    <property type="component" value="Unassembled WGS sequence"/>
</dbReference>
<name>A0ABW2K6H1_9BACI</name>
<protein>
    <submittedName>
        <fullName evidence="3">Crp/Fnr family transcriptional regulator</fullName>
    </submittedName>
</protein>
<evidence type="ECO:0000256" key="1">
    <source>
        <dbReference type="ARBA" id="ARBA00023159"/>
    </source>
</evidence>
<proteinExistence type="predicted"/>
<dbReference type="SMART" id="SM00100">
    <property type="entry name" value="cNMP"/>
    <property type="match status" value="1"/>
</dbReference>
<comment type="caution">
    <text evidence="3">The sequence shown here is derived from an EMBL/GenBank/DDBJ whole genome shotgun (WGS) entry which is preliminary data.</text>
</comment>
<gene>
    <name evidence="3" type="ORF">ACFQMN_16155</name>
</gene>
<dbReference type="Pfam" id="PF00027">
    <property type="entry name" value="cNMP_binding"/>
    <property type="match status" value="1"/>
</dbReference>
<accession>A0ABW2K6H1</accession>
<dbReference type="Gene3D" id="2.60.120.10">
    <property type="entry name" value="Jelly Rolls"/>
    <property type="match status" value="1"/>
</dbReference>
<dbReference type="InterPro" id="IPR000595">
    <property type="entry name" value="cNMP-bd_dom"/>
</dbReference>
<evidence type="ECO:0000259" key="2">
    <source>
        <dbReference type="PROSITE" id="PS50042"/>
    </source>
</evidence>
<dbReference type="RefSeq" id="WP_289214794.1">
    <property type="nucleotide sequence ID" value="NZ_JAPVRC010000002.1"/>
</dbReference>
<reference evidence="4" key="1">
    <citation type="journal article" date="2019" name="Int. J. Syst. Evol. Microbiol.">
        <title>The Global Catalogue of Microorganisms (GCM) 10K type strain sequencing project: providing services to taxonomists for standard genome sequencing and annotation.</title>
        <authorList>
            <consortium name="The Broad Institute Genomics Platform"/>
            <consortium name="The Broad Institute Genome Sequencing Center for Infectious Disease"/>
            <person name="Wu L."/>
            <person name="Ma J."/>
        </authorList>
    </citation>
    <scope>NUCLEOTIDE SEQUENCE [LARGE SCALE GENOMIC DNA]</scope>
    <source>
        <strain evidence="4">CCUG 73951</strain>
    </source>
</reference>
<keyword evidence="4" id="KW-1185">Reference proteome</keyword>
<dbReference type="EMBL" id="JBHTBY010000017">
    <property type="protein sequence ID" value="MFC7322399.1"/>
    <property type="molecule type" value="Genomic_DNA"/>
</dbReference>
<sequence length="199" mass="23085">MKDVLIQYMKRFSNLSDSELRKLTDNVPVATYRKGTILLHQGEIPDKCYFVLEGCLRQYAVDENGNEHTYNFFTEEQSVTIFNQHTTDKVSKYSLSCLEDCTLVVGDLSTEQESYDMHPVLEVMTRKMIQEDMGAMRDDFSSFISSTPEERYHTLMKKRPDLIDRVPQYQLASYLGIKPESLSRIKKRSAGSSHLRIVY</sequence>
<organism evidence="3 4">
    <name type="scientific">Halobacillus campisalis</name>
    <dbReference type="NCBI Taxonomy" id="435909"/>
    <lineage>
        <taxon>Bacteria</taxon>
        <taxon>Bacillati</taxon>
        <taxon>Bacillota</taxon>
        <taxon>Bacilli</taxon>
        <taxon>Bacillales</taxon>
        <taxon>Bacillaceae</taxon>
        <taxon>Halobacillus</taxon>
    </lineage>
</organism>
<feature type="domain" description="Cyclic nucleotide-binding" evidence="2">
    <location>
        <begin position="11"/>
        <end position="57"/>
    </location>
</feature>
<dbReference type="CDD" id="cd00038">
    <property type="entry name" value="CAP_ED"/>
    <property type="match status" value="1"/>
</dbReference>
<evidence type="ECO:0000313" key="3">
    <source>
        <dbReference type="EMBL" id="MFC7322399.1"/>
    </source>
</evidence>
<evidence type="ECO:0000313" key="4">
    <source>
        <dbReference type="Proteomes" id="UP001596494"/>
    </source>
</evidence>